<gene>
    <name evidence="1" type="ORF">NQ317_005339</name>
</gene>
<name>A0ABQ9IUT1_9CUCU</name>
<dbReference type="EMBL" id="JAPWTJ010002417">
    <property type="protein sequence ID" value="KAJ8966197.1"/>
    <property type="molecule type" value="Genomic_DNA"/>
</dbReference>
<dbReference type="Proteomes" id="UP001162164">
    <property type="component" value="Unassembled WGS sequence"/>
</dbReference>
<comment type="caution">
    <text evidence="1">The sequence shown here is derived from an EMBL/GenBank/DDBJ whole genome shotgun (WGS) entry which is preliminary data.</text>
</comment>
<protein>
    <submittedName>
        <fullName evidence="1">Uncharacterized protein</fullName>
    </submittedName>
</protein>
<accession>A0ABQ9IUT1</accession>
<proteinExistence type="predicted"/>
<evidence type="ECO:0000313" key="1">
    <source>
        <dbReference type="EMBL" id="KAJ8966197.1"/>
    </source>
</evidence>
<reference evidence="1" key="1">
    <citation type="journal article" date="2023" name="Insect Mol. Biol.">
        <title>Genome sequencing provides insights into the evolution of gene families encoding plant cell wall-degrading enzymes in longhorned beetles.</title>
        <authorList>
            <person name="Shin N.R."/>
            <person name="Okamura Y."/>
            <person name="Kirsch R."/>
            <person name="Pauchet Y."/>
        </authorList>
    </citation>
    <scope>NUCLEOTIDE SEQUENCE</scope>
    <source>
        <strain evidence="1">MMC_N1</strain>
    </source>
</reference>
<keyword evidence="2" id="KW-1185">Reference proteome</keyword>
<evidence type="ECO:0000313" key="2">
    <source>
        <dbReference type="Proteomes" id="UP001162164"/>
    </source>
</evidence>
<organism evidence="1 2">
    <name type="scientific">Molorchus minor</name>
    <dbReference type="NCBI Taxonomy" id="1323400"/>
    <lineage>
        <taxon>Eukaryota</taxon>
        <taxon>Metazoa</taxon>
        <taxon>Ecdysozoa</taxon>
        <taxon>Arthropoda</taxon>
        <taxon>Hexapoda</taxon>
        <taxon>Insecta</taxon>
        <taxon>Pterygota</taxon>
        <taxon>Neoptera</taxon>
        <taxon>Endopterygota</taxon>
        <taxon>Coleoptera</taxon>
        <taxon>Polyphaga</taxon>
        <taxon>Cucujiformia</taxon>
        <taxon>Chrysomeloidea</taxon>
        <taxon>Cerambycidae</taxon>
        <taxon>Lamiinae</taxon>
        <taxon>Monochamini</taxon>
        <taxon>Molorchus</taxon>
    </lineage>
</organism>
<sequence>MCEDSDKKFYLFQAINTEMTDMFIKHEEPRITIWALNDNSTAFEIYQTIYEEEPTSIATVSYNCRQYLAVAYGHLQNTMHFGRVSIKRFEEETQQFVPWQNINLKTPTHVEFAK</sequence>